<name>K7ZH35_BDEBC</name>
<organism evidence="1 2">
    <name type="scientific">Bdellovibrio bacteriovorus str. Tiberius</name>
    <dbReference type="NCBI Taxonomy" id="1069642"/>
    <lineage>
        <taxon>Bacteria</taxon>
        <taxon>Pseudomonadati</taxon>
        <taxon>Bdellovibrionota</taxon>
        <taxon>Bdellovibrionia</taxon>
        <taxon>Bdellovibrionales</taxon>
        <taxon>Pseudobdellovibrionaceae</taxon>
        <taxon>Bdellovibrio</taxon>
    </lineage>
</organism>
<accession>K7ZH35</accession>
<evidence type="ECO:0000313" key="2">
    <source>
        <dbReference type="Proteomes" id="UP000010074"/>
    </source>
</evidence>
<reference evidence="1 2" key="1">
    <citation type="journal article" date="2012" name="BMC Genomics">
        <title>Genome analysis of a simultaneously predatory and prey-independent, novel Bdellovibrio bacteriovorus from the River Tiber, supports in silico predictions of both ancient and recent lateral gene transfer from diverse bacteria.</title>
        <authorList>
            <person name="Hobley L."/>
            <person name="Lerner T.R."/>
            <person name="Williams L.E."/>
            <person name="Lambert C."/>
            <person name="Till R."/>
            <person name="Milner D.S."/>
            <person name="Basford S.M."/>
            <person name="Capeness M.J."/>
            <person name="Fenton A.K."/>
            <person name="Atterbury R.J."/>
            <person name="Harris M.A."/>
            <person name="Sockett R.E."/>
        </authorList>
    </citation>
    <scope>NUCLEOTIDE SEQUENCE [LARGE SCALE GENOMIC DNA]</scope>
    <source>
        <strain evidence="1 2">Tiberius</strain>
    </source>
</reference>
<evidence type="ECO:0000313" key="1">
    <source>
        <dbReference type="EMBL" id="AFY03067.1"/>
    </source>
</evidence>
<dbReference type="AlphaFoldDB" id="K7ZH35"/>
<proteinExistence type="predicted"/>
<dbReference type="KEGG" id="bbat:Bdt_3392"/>
<protein>
    <submittedName>
        <fullName evidence="1">Uncharacterized protein</fullName>
    </submittedName>
</protein>
<dbReference type="Proteomes" id="UP000010074">
    <property type="component" value="Chromosome"/>
</dbReference>
<dbReference type="HOGENOM" id="CLU_3372297_0_0_7"/>
<sequence length="34" mass="4234">MRLYKRPVRWSSEEAMKEEEIHSFHNESYSFQNS</sequence>
<dbReference type="EMBL" id="CP002930">
    <property type="protein sequence ID" value="AFY03067.1"/>
    <property type="molecule type" value="Genomic_DNA"/>
</dbReference>
<gene>
    <name evidence="1" type="ORF">Bdt_3392</name>
</gene>